<keyword evidence="5" id="KW-1133">Transmembrane helix</keyword>
<dbReference type="InterPro" id="IPR013519">
    <property type="entry name" value="Int_alpha_beta-p"/>
</dbReference>
<feature type="transmembrane region" description="Helical" evidence="5">
    <location>
        <begin position="64"/>
        <end position="87"/>
    </location>
</feature>
<dbReference type="Gene3D" id="2.130.10.130">
    <property type="entry name" value="Integrin alpha, N-terminal"/>
    <property type="match status" value="4"/>
</dbReference>
<dbReference type="Proteomes" id="UP000663845">
    <property type="component" value="Unassembled WGS sequence"/>
</dbReference>
<evidence type="ECO:0000256" key="3">
    <source>
        <dbReference type="ARBA" id="ARBA00023180"/>
    </source>
</evidence>
<keyword evidence="1" id="KW-0732">Signal</keyword>
<evidence type="ECO:0000256" key="4">
    <source>
        <dbReference type="SAM" id="MobiDB-lite"/>
    </source>
</evidence>
<keyword evidence="5" id="KW-0812">Transmembrane</keyword>
<proteinExistence type="predicted"/>
<dbReference type="SMART" id="SM00191">
    <property type="entry name" value="Int_alpha"/>
    <property type="match status" value="8"/>
</dbReference>
<organism evidence="6 7">
    <name type="scientific">Adineta steineri</name>
    <dbReference type="NCBI Taxonomy" id="433720"/>
    <lineage>
        <taxon>Eukaryota</taxon>
        <taxon>Metazoa</taxon>
        <taxon>Spiralia</taxon>
        <taxon>Gnathifera</taxon>
        <taxon>Rotifera</taxon>
        <taxon>Eurotatoria</taxon>
        <taxon>Bdelloidea</taxon>
        <taxon>Adinetida</taxon>
        <taxon>Adinetidae</taxon>
        <taxon>Adineta</taxon>
    </lineage>
</organism>
<dbReference type="Gene3D" id="2.30.30.100">
    <property type="match status" value="12"/>
</dbReference>
<reference evidence="6" key="1">
    <citation type="submission" date="2021-02" db="EMBL/GenBank/DDBJ databases">
        <authorList>
            <person name="Nowell W R."/>
        </authorList>
    </citation>
    <scope>NUCLEOTIDE SEQUENCE</scope>
</reference>
<dbReference type="PANTHER" id="PTHR46580">
    <property type="entry name" value="SENSOR KINASE-RELATED"/>
    <property type="match status" value="1"/>
</dbReference>
<dbReference type="EMBL" id="CAJNOG010000040">
    <property type="protein sequence ID" value="CAF0823875.1"/>
    <property type="molecule type" value="Genomic_DNA"/>
</dbReference>
<evidence type="ECO:0000256" key="2">
    <source>
        <dbReference type="ARBA" id="ARBA00022737"/>
    </source>
</evidence>
<dbReference type="Pfam" id="PF13517">
    <property type="entry name" value="FG-GAP_3"/>
    <property type="match status" value="13"/>
</dbReference>
<keyword evidence="5" id="KW-0472">Membrane</keyword>
<evidence type="ECO:0000256" key="1">
    <source>
        <dbReference type="ARBA" id="ARBA00022729"/>
    </source>
</evidence>
<name>A0A813UII7_9BILA</name>
<sequence length="1855" mass="199394">MDNEIITVESSCDNEHSNVNLEEETHSDSNQHDTNPNDDGNNEQDLTMDSTDDLSSKSFSIKGLIIFAIFTILAMLTGILIVCFTSPKPPDKTCTFILKSEALSSITDDSHPRSVAVGDFNNDGLLDMVVPNSGTNNIGVFIRDDTRTFTNQMIYSTGLGTSPYAVAVGHLNNDQYLDIAVANFGTNNIGIFFGIGNGSFIPYANFSTGSSRPRWIVVCDFNNDTYNDIAIVNYGTNNIGVLLQNNNGSFGEQTTFSTGFDSIPYSLVVGDVNNDGKVDIVVANYGTNNVGILFAHGNGTFASQITIAMGINSRPNAIAINDLNNDTYMDIAVVCSGTNSIGILLGLGNETFTIPTIYSTGVNSLPQSVAIGDFDNDGNLDIAVANYDTFSINVFFGYGTGVFADQMTFYTNDDSKPYLITTGDFNNDTRLDIAAVNYDQNYVDIILTYRNYTFSSQDTYQTTGLGTYPMSIIAADFNNDNRVDIIVANYWTGDIGVFLGYENNTFSSQTTYSTGSGSGPYYIANGDFNNDNQSDLVVANYWTNNIGVLLSNGDGTFSDQTTFSTGSKSEPSFVAVGDFNNDTRLDIVVVNYGKNNIGIFLGYGNASFSTQKTYSTGSNSQPYALTIGDVNNDKRLDIIVANYGTNNIGVFLGYGNGTFPAQKTYSTGSGSGPSFLVCRDVTGDNLLDIVVANSNTNKFAVLVGYGNGSFLLRNTYSVGSGYYTWTLAIDDINNDKQLDIIVTNYPNNLAVFVGYGNGNFSLPEIYETGSDSQPYSVVISDLNNDGKPDIAIANYATSNVGVFAGYGNGSFTNQKTYSTREAAYPDIFFGYRNGSFGNQTSYSTGDNSDPMFVAVGDFNNDKNLDIVVANSGTNNIIIFLNYGNGSFPNQITYSTGSDSEPYSVAVGDFNNDTRLDIVAANFWTNNIIVFLGYGNGSFYSQQTYSTGDASGPHFLAIQDFDKDGLLDIAVACQYTSSLNIFFGYGNGTFSNQSIFSLGIGTDPNSIAIGDLNNDGNLDLVVTTFYGRSIAIFLGYSNGTLINLVTYSAGSGSRPQSCLIADWNYDNQMDIIVSNCGTNNIVVFFGTGDGTFSDQKSYSTGENSCPISIAFGHFNNDTLMDVTVANSYTDMIGIFLGTSYMSGEREAAYSTGSSPHPRAVALGSFTDKRQLDITMVNYGLDNVGVLLGYMNGTFPSQTMLSTGTLSLPTSVAVSDLDNDDIAVANFGKDNLGILLGCVNGTFFNQLTYSTGDYSQPYSLAVGDFNNDNRLDIITANSAIDNVGLFLGYVTEDFLISPAYSIEPSSLPTSIAVGDFNNDTRLDIVIANNGTNNIMILFGSGYGTFVSQTNYSTGNDSQPCWVAVNDLNNDNLLDIVVANSGADNVGIFLGTGNGTFLNQMTYFTGLRSQPYSVVIVDFDNDTHLDIAVASYGSNSIGVFFAYGNGSFGNQLIFYTGYQSHPYALAVGDVNNDNLTDIIATNNGYDIAVANFGKDNLGILLGCVNGTFFNQLTYSTGDYSQPYSLAVGDFNNDNRLDIITANSAIDNVGLFLGYVTEDFLISPAYSIEPSSLPTSIAVGDFNNDTRLDIVIANNGTNNIMILDGSGYGTFVSQTNYSTGNDSQPCWVAVSDLNNDNLLDIVVANSGADNVGIFLANGSGTFLNQMTYFTGLRSQPYSVVIVDFDNDTHLDIAVASYGSNSVGVFFGYGNGSFGNQLIFYTGYQSHPYALAVGDVNNDNLTDIIATNNGYGKALTRASPHWPGIFNMLGKCMKNECCCPTDFTLTQQGSNHLRIQVQFDNHCKEPLDAVLPLPSGFNIVLPVSKDKLNCTLSDDSNMLTVDNIDRPPCSDTAVRRGAAL</sequence>
<dbReference type="SUPFAM" id="SSF69318">
    <property type="entry name" value="Integrin alpha N-terminal domain"/>
    <property type="match status" value="5"/>
</dbReference>
<dbReference type="InterPro" id="IPR013517">
    <property type="entry name" value="FG-GAP"/>
</dbReference>
<evidence type="ECO:0000256" key="5">
    <source>
        <dbReference type="SAM" id="Phobius"/>
    </source>
</evidence>
<keyword evidence="2" id="KW-0677">Repeat</keyword>
<keyword evidence="3" id="KW-0325">Glycoprotein</keyword>
<feature type="region of interest" description="Disordered" evidence="4">
    <location>
        <begin position="1"/>
        <end position="52"/>
    </location>
</feature>
<gene>
    <name evidence="6" type="ORF">JYZ213_LOCUS6461</name>
</gene>
<accession>A0A813UII7</accession>
<evidence type="ECO:0000313" key="6">
    <source>
        <dbReference type="EMBL" id="CAF0823875.1"/>
    </source>
</evidence>
<protein>
    <submittedName>
        <fullName evidence="6">Uncharacterized protein</fullName>
    </submittedName>
</protein>
<evidence type="ECO:0000313" key="7">
    <source>
        <dbReference type="Proteomes" id="UP000663845"/>
    </source>
</evidence>
<comment type="caution">
    <text evidence="6">The sequence shown here is derived from an EMBL/GenBank/DDBJ whole genome shotgun (WGS) entry which is preliminary data.</text>
</comment>
<dbReference type="InterPro" id="IPR028994">
    <property type="entry name" value="Integrin_alpha_N"/>
</dbReference>